<keyword evidence="2" id="KW-1185">Reference proteome</keyword>
<dbReference type="AlphaFoldDB" id="A0A1W6ZV37"/>
<sequence length="215" mass="23056">MKLALGLAAAGLAAALTVSPAAAQSPVKPTALLFNGLAQYQPGALTPLAPLANDLRRQGWRVLIDTHLGLSTRDEEPVLIIGHSAGGARAYMFGKRMADEAKFHPTIITLDAATVWGDVYRCPVENCINIHSPTYPKIPGSYNLASRKVTNSIVTHVSIPFNSDVRKAILRQSAELLNGPSELATIVSAYSPEPPTKGRSVADLWRRNISQPRGE</sequence>
<dbReference type="OrthoDB" id="8224553at2"/>
<protein>
    <submittedName>
        <fullName evidence="1">Uncharacterized protein</fullName>
    </submittedName>
</protein>
<evidence type="ECO:0000313" key="1">
    <source>
        <dbReference type="EMBL" id="ARQ01183.1"/>
    </source>
</evidence>
<dbReference type="STRING" id="1235591.CAK95_20345"/>
<dbReference type="SUPFAM" id="SSF53474">
    <property type="entry name" value="alpha/beta-Hydrolases"/>
    <property type="match status" value="2"/>
</dbReference>
<proteinExistence type="predicted"/>
<gene>
    <name evidence="1" type="ORF">CAK95_20345</name>
</gene>
<name>A0A1W6ZV37_9HYPH</name>
<accession>A0A1W6ZV37</accession>
<dbReference type="InterPro" id="IPR029058">
    <property type="entry name" value="AB_hydrolase_fold"/>
</dbReference>
<dbReference type="KEGG" id="psin:CAK95_20345"/>
<organism evidence="1 2">
    <name type="scientific">Pseudorhodoplanes sinuspersici</name>
    <dbReference type="NCBI Taxonomy" id="1235591"/>
    <lineage>
        <taxon>Bacteria</taxon>
        <taxon>Pseudomonadati</taxon>
        <taxon>Pseudomonadota</taxon>
        <taxon>Alphaproteobacteria</taxon>
        <taxon>Hyphomicrobiales</taxon>
        <taxon>Pseudorhodoplanes</taxon>
    </lineage>
</organism>
<evidence type="ECO:0000313" key="2">
    <source>
        <dbReference type="Proteomes" id="UP000194137"/>
    </source>
</evidence>
<dbReference type="Proteomes" id="UP000194137">
    <property type="component" value="Chromosome"/>
</dbReference>
<reference evidence="1 2" key="1">
    <citation type="submission" date="2017-05" db="EMBL/GenBank/DDBJ databases">
        <title>Full genome sequence of Pseudorhodoplanes sinuspersici.</title>
        <authorList>
            <person name="Dastgheib S.M.M."/>
            <person name="Shavandi M."/>
            <person name="Tirandaz H."/>
        </authorList>
    </citation>
    <scope>NUCLEOTIDE SEQUENCE [LARGE SCALE GENOMIC DNA]</scope>
    <source>
        <strain evidence="1 2">RIPI110</strain>
    </source>
</reference>
<dbReference type="RefSeq" id="WP_086089575.1">
    <property type="nucleotide sequence ID" value="NZ_CP021112.1"/>
</dbReference>
<dbReference type="EMBL" id="CP021112">
    <property type="protein sequence ID" value="ARQ01183.1"/>
    <property type="molecule type" value="Genomic_DNA"/>
</dbReference>